<dbReference type="PROSITE" id="PS00149">
    <property type="entry name" value="SULFATASE_2"/>
    <property type="match status" value="1"/>
</dbReference>
<dbReference type="GO" id="GO:0004065">
    <property type="term" value="F:arylsulfatase activity"/>
    <property type="evidence" value="ECO:0007669"/>
    <property type="project" value="TreeGrafter"/>
</dbReference>
<dbReference type="GO" id="GO:0046872">
    <property type="term" value="F:metal ion binding"/>
    <property type="evidence" value="ECO:0007669"/>
    <property type="project" value="UniProtKB-KW"/>
</dbReference>
<evidence type="ECO:0000256" key="4">
    <source>
        <dbReference type="ARBA" id="ARBA00022837"/>
    </source>
</evidence>
<dbReference type="AlphaFoldDB" id="A0A0D7AT28"/>
<evidence type="ECO:0000256" key="3">
    <source>
        <dbReference type="ARBA" id="ARBA00022801"/>
    </source>
</evidence>
<evidence type="ECO:0000256" key="1">
    <source>
        <dbReference type="ARBA" id="ARBA00008779"/>
    </source>
</evidence>
<organism evidence="6 7">
    <name type="scientific">Fistulina hepatica ATCC 64428</name>
    <dbReference type="NCBI Taxonomy" id="1128425"/>
    <lineage>
        <taxon>Eukaryota</taxon>
        <taxon>Fungi</taxon>
        <taxon>Dikarya</taxon>
        <taxon>Basidiomycota</taxon>
        <taxon>Agaricomycotina</taxon>
        <taxon>Agaricomycetes</taxon>
        <taxon>Agaricomycetidae</taxon>
        <taxon>Agaricales</taxon>
        <taxon>Fistulinaceae</taxon>
        <taxon>Fistulina</taxon>
    </lineage>
</organism>
<keyword evidence="3" id="KW-0378">Hydrolase</keyword>
<sequence length="591" mass="66302">MSPSKRPNFLIILADDLGFSDLGCFGSEISTPNLDSLAATGVRMTDFHTAAACSPTRSMLLSGTDSHIAGVGVMAELKAANLKRWDLPGHEGYLNHRVAALSELLQDGGYHTLLSGKWHLGMKGPNIPSARGFDRSFSLLPGCANHYGWEPQFQSVVPFFQLISPMYVRDGEKVDIPAQAAKDPKHFYSSDYYADTLIDYLDERPKDKPFFAYLPFSAPHWPLQVDKKFRDKYRCMYDDGPEALRQKRLRRLIELGLAAPDVKPHDVIAPEESEWSKLSDEQRALSARAMETYAGMVENMDWNVGRVLDHLRHIGEADNTFVVFLSDNGAEGASLEALPVLGHDIMQVVQQFYDNSLENIGEYNSFVWYGPRWAQASTAPSRLYKMFSTEGGIRVPFILNYPPWTQGRGGMIIDAFATVMDIAPTILDLAHIEHPGKVGSFRGRKIEPMRGKSWSFFFRNVTSGMNAIHGNDDVPTGWELFGRAALRRGKWKIVFMPIPAHGKGEWELFDLSSDPGETNDLATQHPDILRDMLTLWDEYVKETGVAWGEALRPVVYKDMHISDVIGGDPFEDSTAWMPLDRWHVKQQTAAA</sequence>
<dbReference type="SUPFAM" id="SSF53649">
    <property type="entry name" value="Alkaline phosphatase-like"/>
    <property type="match status" value="1"/>
</dbReference>
<evidence type="ECO:0000259" key="5">
    <source>
        <dbReference type="Pfam" id="PF00884"/>
    </source>
</evidence>
<dbReference type="InterPro" id="IPR000917">
    <property type="entry name" value="Sulfatase_N"/>
</dbReference>
<accession>A0A0D7AT28</accession>
<dbReference type="CDD" id="cd16025">
    <property type="entry name" value="PAS_like"/>
    <property type="match status" value="1"/>
</dbReference>
<dbReference type="PANTHER" id="PTHR42693">
    <property type="entry name" value="ARYLSULFATASE FAMILY MEMBER"/>
    <property type="match status" value="1"/>
</dbReference>
<dbReference type="OrthoDB" id="103349at2759"/>
<name>A0A0D7AT28_9AGAR</name>
<keyword evidence="2" id="KW-0479">Metal-binding</keyword>
<comment type="similarity">
    <text evidence="1">Belongs to the sulfatase family.</text>
</comment>
<keyword evidence="7" id="KW-1185">Reference proteome</keyword>
<reference evidence="6 7" key="1">
    <citation type="journal article" date="2015" name="Fungal Genet. Biol.">
        <title>Evolution of novel wood decay mechanisms in Agaricales revealed by the genome sequences of Fistulina hepatica and Cylindrobasidium torrendii.</title>
        <authorList>
            <person name="Floudas D."/>
            <person name="Held B.W."/>
            <person name="Riley R."/>
            <person name="Nagy L.G."/>
            <person name="Koehler G."/>
            <person name="Ransdell A.S."/>
            <person name="Younus H."/>
            <person name="Chow J."/>
            <person name="Chiniquy J."/>
            <person name="Lipzen A."/>
            <person name="Tritt A."/>
            <person name="Sun H."/>
            <person name="Haridas S."/>
            <person name="LaButti K."/>
            <person name="Ohm R.A."/>
            <person name="Kues U."/>
            <person name="Blanchette R.A."/>
            <person name="Grigoriev I.V."/>
            <person name="Minto R.E."/>
            <person name="Hibbett D.S."/>
        </authorList>
    </citation>
    <scope>NUCLEOTIDE SEQUENCE [LARGE SCALE GENOMIC DNA]</scope>
    <source>
        <strain evidence="6 7">ATCC 64428</strain>
    </source>
</reference>
<evidence type="ECO:0000313" key="7">
    <source>
        <dbReference type="Proteomes" id="UP000054144"/>
    </source>
</evidence>
<proteinExistence type="inferred from homology"/>
<dbReference type="InterPro" id="IPR017850">
    <property type="entry name" value="Alkaline_phosphatase_core_sf"/>
</dbReference>
<keyword evidence="4" id="KW-0106">Calcium</keyword>
<gene>
    <name evidence="6" type="ORF">FISHEDRAFT_32164</name>
</gene>
<dbReference type="EMBL" id="KN881581">
    <property type="protein sequence ID" value="KIY53968.1"/>
    <property type="molecule type" value="Genomic_DNA"/>
</dbReference>
<dbReference type="Gene3D" id="3.30.1120.10">
    <property type="match status" value="1"/>
</dbReference>
<protein>
    <submittedName>
        <fullName evidence="6">Arylsulfatase</fullName>
    </submittedName>
</protein>
<dbReference type="Gene3D" id="3.40.720.10">
    <property type="entry name" value="Alkaline Phosphatase, subunit A"/>
    <property type="match status" value="1"/>
</dbReference>
<evidence type="ECO:0000313" key="6">
    <source>
        <dbReference type="EMBL" id="KIY53968.1"/>
    </source>
</evidence>
<dbReference type="Proteomes" id="UP000054144">
    <property type="component" value="Unassembled WGS sequence"/>
</dbReference>
<dbReference type="PANTHER" id="PTHR42693:SF33">
    <property type="entry name" value="ARYLSULFATASE"/>
    <property type="match status" value="1"/>
</dbReference>
<evidence type="ECO:0000256" key="2">
    <source>
        <dbReference type="ARBA" id="ARBA00022723"/>
    </source>
</evidence>
<dbReference type="InterPro" id="IPR050738">
    <property type="entry name" value="Sulfatase"/>
</dbReference>
<dbReference type="InterPro" id="IPR024607">
    <property type="entry name" value="Sulfatase_CS"/>
</dbReference>
<feature type="domain" description="Sulfatase N-terminal" evidence="5">
    <location>
        <begin position="7"/>
        <end position="432"/>
    </location>
</feature>
<dbReference type="Pfam" id="PF00884">
    <property type="entry name" value="Sulfatase"/>
    <property type="match status" value="1"/>
</dbReference>